<accession>A0A1Z4LVH0</accession>
<comment type="function">
    <text evidence="8">Also involved in hydrogenase metallocenter assembly, probably by participating in the nickel insertion step. This function in hydrogenase biosynthesis requires chaperone activity and the presence of the metal-binding domain, but not PPIase activity.</text>
</comment>
<evidence type="ECO:0000256" key="9">
    <source>
        <dbReference type="PROSITE-ProRule" id="PRU00277"/>
    </source>
</evidence>
<evidence type="ECO:0000313" key="12">
    <source>
        <dbReference type="EMBL" id="BAY85220.1"/>
    </source>
</evidence>
<keyword evidence="5 9" id="KW-0697">Rotamase</keyword>
<dbReference type="AlphaFoldDB" id="A0A1Z4LVH0"/>
<keyword evidence="13" id="KW-1185">Reference proteome</keyword>
<evidence type="ECO:0000259" key="11">
    <source>
        <dbReference type="PROSITE" id="PS50059"/>
    </source>
</evidence>
<dbReference type="GO" id="GO:0003755">
    <property type="term" value="F:peptidyl-prolyl cis-trans isomerase activity"/>
    <property type="evidence" value="ECO:0007669"/>
    <property type="project" value="UniProtKB-UniRule"/>
</dbReference>
<evidence type="ECO:0000256" key="2">
    <source>
        <dbReference type="ARBA" id="ARBA00004496"/>
    </source>
</evidence>
<name>A0A1Z4LVH0_9CYAN</name>
<evidence type="ECO:0000256" key="4">
    <source>
        <dbReference type="ARBA" id="ARBA00022490"/>
    </source>
</evidence>
<dbReference type="EC" id="5.2.1.8" evidence="10"/>
<keyword evidence="6" id="KW-0143">Chaperone</keyword>
<comment type="similarity">
    <text evidence="3 10">Belongs to the FKBP-type PPIase family.</text>
</comment>
<dbReference type="SUPFAM" id="SSF54534">
    <property type="entry name" value="FKBP-like"/>
    <property type="match status" value="1"/>
</dbReference>
<dbReference type="GO" id="GO:0005737">
    <property type="term" value="C:cytoplasm"/>
    <property type="evidence" value="ECO:0007669"/>
    <property type="project" value="UniProtKB-SubCell"/>
</dbReference>
<dbReference type="GO" id="GO:0042026">
    <property type="term" value="P:protein refolding"/>
    <property type="evidence" value="ECO:0007669"/>
    <property type="project" value="UniProtKB-ARBA"/>
</dbReference>
<gene>
    <name evidence="12" type="ORF">NIES267_47190</name>
</gene>
<evidence type="ECO:0000256" key="10">
    <source>
        <dbReference type="RuleBase" id="RU003915"/>
    </source>
</evidence>
<dbReference type="Proteomes" id="UP000218418">
    <property type="component" value="Chromosome"/>
</dbReference>
<dbReference type="EMBL" id="AP018227">
    <property type="protein sequence ID" value="BAY85220.1"/>
    <property type="molecule type" value="Genomic_DNA"/>
</dbReference>
<keyword evidence="7 9" id="KW-0413">Isomerase</keyword>
<proteinExistence type="inferred from homology"/>
<dbReference type="OrthoDB" id="280278at2"/>
<dbReference type="PANTHER" id="PTHR47861">
    <property type="entry name" value="FKBP-TYPE PEPTIDYL-PROLYL CIS-TRANS ISOMERASE SLYD"/>
    <property type="match status" value="1"/>
</dbReference>
<dbReference type="PANTHER" id="PTHR47861:SF3">
    <property type="entry name" value="FKBP-TYPE PEPTIDYL-PROLYL CIS-TRANS ISOMERASE SLYD"/>
    <property type="match status" value="1"/>
</dbReference>
<protein>
    <recommendedName>
        <fullName evidence="10">Peptidyl-prolyl cis-trans isomerase</fullName>
        <ecNumber evidence="10">5.2.1.8</ecNumber>
    </recommendedName>
</protein>
<evidence type="ECO:0000256" key="5">
    <source>
        <dbReference type="ARBA" id="ARBA00023110"/>
    </source>
</evidence>
<dbReference type="Gene3D" id="3.10.50.40">
    <property type="match status" value="1"/>
</dbReference>
<dbReference type="PROSITE" id="PS50059">
    <property type="entry name" value="FKBP_PPIASE"/>
    <property type="match status" value="1"/>
</dbReference>
<evidence type="ECO:0000256" key="7">
    <source>
        <dbReference type="ARBA" id="ARBA00023235"/>
    </source>
</evidence>
<feature type="domain" description="PPIase FKBP-type" evidence="11">
    <location>
        <begin position="7"/>
        <end position="101"/>
    </location>
</feature>
<evidence type="ECO:0000313" key="13">
    <source>
        <dbReference type="Proteomes" id="UP000218418"/>
    </source>
</evidence>
<evidence type="ECO:0000256" key="1">
    <source>
        <dbReference type="ARBA" id="ARBA00000971"/>
    </source>
</evidence>
<comment type="subcellular location">
    <subcellularLocation>
        <location evidence="2">Cytoplasm</location>
    </subcellularLocation>
</comment>
<organism evidence="12 13">
    <name type="scientific">Calothrix parasitica NIES-267</name>
    <dbReference type="NCBI Taxonomy" id="1973488"/>
    <lineage>
        <taxon>Bacteria</taxon>
        <taxon>Bacillati</taxon>
        <taxon>Cyanobacteriota</taxon>
        <taxon>Cyanophyceae</taxon>
        <taxon>Nostocales</taxon>
        <taxon>Calotrichaceae</taxon>
        <taxon>Calothrix</taxon>
    </lineage>
</organism>
<dbReference type="InterPro" id="IPR001179">
    <property type="entry name" value="PPIase_FKBP_dom"/>
</dbReference>
<keyword evidence="4" id="KW-0963">Cytoplasm</keyword>
<dbReference type="InterPro" id="IPR046357">
    <property type="entry name" value="PPIase_dom_sf"/>
</dbReference>
<evidence type="ECO:0000256" key="3">
    <source>
        <dbReference type="ARBA" id="ARBA00006577"/>
    </source>
</evidence>
<comment type="catalytic activity">
    <reaction evidence="1 9 10">
        <text>[protein]-peptidylproline (omega=180) = [protein]-peptidylproline (omega=0)</text>
        <dbReference type="Rhea" id="RHEA:16237"/>
        <dbReference type="Rhea" id="RHEA-COMP:10747"/>
        <dbReference type="Rhea" id="RHEA-COMP:10748"/>
        <dbReference type="ChEBI" id="CHEBI:83833"/>
        <dbReference type="ChEBI" id="CHEBI:83834"/>
        <dbReference type="EC" id="5.2.1.8"/>
    </reaction>
</comment>
<evidence type="ECO:0000256" key="6">
    <source>
        <dbReference type="ARBA" id="ARBA00023186"/>
    </source>
</evidence>
<evidence type="ECO:0000256" key="8">
    <source>
        <dbReference type="ARBA" id="ARBA00037071"/>
    </source>
</evidence>
<dbReference type="Pfam" id="PF00254">
    <property type="entry name" value="FKBP_C"/>
    <property type="match status" value="1"/>
</dbReference>
<reference evidence="12 13" key="1">
    <citation type="submission" date="2017-06" db="EMBL/GenBank/DDBJ databases">
        <title>Genome sequencing of cyanobaciteial culture collection at National Institute for Environmental Studies (NIES).</title>
        <authorList>
            <person name="Hirose Y."/>
            <person name="Shimura Y."/>
            <person name="Fujisawa T."/>
            <person name="Nakamura Y."/>
            <person name="Kawachi M."/>
        </authorList>
    </citation>
    <scope>NUCLEOTIDE SEQUENCE [LARGE SCALE GENOMIC DNA]</scope>
    <source>
        <strain evidence="12 13">NIES-267</strain>
    </source>
</reference>
<sequence>MTQAKAGDNVKVHYTGKLDDGTVFDSSIEREPLQFSLGSGNVIPGFEEAIVGMAPGESKTTQIPPDQAYGPQREELVITVEKEQIPTDLSVEVGQQLQISQNNGQVIPVIVTDVSDSKVTLDANHPLAGQQLTFDIELVEVG</sequence>